<proteinExistence type="predicted"/>
<name>A0ABW2XYQ5_9ACTN</name>
<dbReference type="InterPro" id="IPR001584">
    <property type="entry name" value="Integrase_cat-core"/>
</dbReference>
<evidence type="ECO:0000259" key="1">
    <source>
        <dbReference type="Pfam" id="PF13683"/>
    </source>
</evidence>
<dbReference type="EMBL" id="JBHTGP010000027">
    <property type="protein sequence ID" value="MFD0691259.1"/>
    <property type="molecule type" value="Genomic_DNA"/>
</dbReference>
<accession>A0ABW2XYQ5</accession>
<feature type="domain" description="Integrase catalytic" evidence="1">
    <location>
        <begin position="25"/>
        <end position="49"/>
    </location>
</feature>
<sequence length="57" mass="6504">MRSAWACGRVLLLLCGWSPAHDRWHACLARWLQYYNSQRSHAALGGQPPITRLSPRS</sequence>
<gene>
    <name evidence="2" type="ORF">ACFQZM_42695</name>
</gene>
<dbReference type="RefSeq" id="WP_165502923.1">
    <property type="nucleotide sequence ID" value="NZ_CAACUY010000060.1"/>
</dbReference>
<dbReference type="Proteomes" id="UP001597063">
    <property type="component" value="Unassembled WGS sequence"/>
</dbReference>
<protein>
    <submittedName>
        <fullName evidence="2">Integrase core domain-containing protein</fullName>
    </submittedName>
</protein>
<reference evidence="3" key="1">
    <citation type="journal article" date="2019" name="Int. J. Syst. Evol. Microbiol.">
        <title>The Global Catalogue of Microorganisms (GCM) 10K type strain sequencing project: providing services to taxonomists for standard genome sequencing and annotation.</title>
        <authorList>
            <consortium name="The Broad Institute Genomics Platform"/>
            <consortium name="The Broad Institute Genome Sequencing Center for Infectious Disease"/>
            <person name="Wu L."/>
            <person name="Ma J."/>
        </authorList>
    </citation>
    <scope>NUCLEOTIDE SEQUENCE [LARGE SCALE GENOMIC DNA]</scope>
    <source>
        <strain evidence="3">JCM 9371</strain>
    </source>
</reference>
<dbReference type="Pfam" id="PF13683">
    <property type="entry name" value="rve_3"/>
    <property type="match status" value="1"/>
</dbReference>
<comment type="caution">
    <text evidence="2">The sequence shown here is derived from an EMBL/GenBank/DDBJ whole genome shotgun (WGS) entry which is preliminary data.</text>
</comment>
<evidence type="ECO:0000313" key="3">
    <source>
        <dbReference type="Proteomes" id="UP001597063"/>
    </source>
</evidence>
<organism evidence="2 3">
    <name type="scientific">Actinomadura fibrosa</name>
    <dbReference type="NCBI Taxonomy" id="111802"/>
    <lineage>
        <taxon>Bacteria</taxon>
        <taxon>Bacillati</taxon>
        <taxon>Actinomycetota</taxon>
        <taxon>Actinomycetes</taxon>
        <taxon>Streptosporangiales</taxon>
        <taxon>Thermomonosporaceae</taxon>
        <taxon>Actinomadura</taxon>
    </lineage>
</organism>
<evidence type="ECO:0000313" key="2">
    <source>
        <dbReference type="EMBL" id="MFD0691259.1"/>
    </source>
</evidence>
<keyword evidence="3" id="KW-1185">Reference proteome</keyword>